<evidence type="ECO:0000256" key="5">
    <source>
        <dbReference type="ARBA" id="ARBA00023242"/>
    </source>
</evidence>
<dbReference type="InterPro" id="IPR036864">
    <property type="entry name" value="Zn2-C6_fun-type_DNA-bd_sf"/>
</dbReference>
<keyword evidence="9" id="KW-1185">Reference proteome</keyword>
<dbReference type="GO" id="GO:0008270">
    <property type="term" value="F:zinc ion binding"/>
    <property type="evidence" value="ECO:0007669"/>
    <property type="project" value="InterPro"/>
</dbReference>
<dbReference type="EMBL" id="JAGPNK010000014">
    <property type="protein sequence ID" value="KAH7309153.1"/>
    <property type="molecule type" value="Genomic_DNA"/>
</dbReference>
<feature type="compositionally biased region" description="Basic and acidic residues" evidence="6">
    <location>
        <begin position="172"/>
        <end position="186"/>
    </location>
</feature>
<evidence type="ECO:0000313" key="8">
    <source>
        <dbReference type="EMBL" id="KAH7309153.1"/>
    </source>
</evidence>
<dbReference type="SUPFAM" id="SSF57701">
    <property type="entry name" value="Zn2/Cys6 DNA-binding domain"/>
    <property type="match status" value="1"/>
</dbReference>
<proteinExistence type="predicted"/>
<gene>
    <name evidence="8" type="ORF">B0I35DRAFT_482881</name>
</gene>
<evidence type="ECO:0000259" key="7">
    <source>
        <dbReference type="PROSITE" id="PS50048"/>
    </source>
</evidence>
<dbReference type="InterPro" id="IPR001138">
    <property type="entry name" value="Zn2Cys6_DnaBD"/>
</dbReference>
<keyword evidence="4" id="KW-0804">Transcription</keyword>
<dbReference type="Gene3D" id="4.10.240.10">
    <property type="entry name" value="Zn(2)-C6 fungal-type DNA-binding domain"/>
    <property type="match status" value="1"/>
</dbReference>
<feature type="domain" description="Zn(2)-C6 fungal-type" evidence="7">
    <location>
        <begin position="8"/>
        <end position="38"/>
    </location>
</feature>
<dbReference type="CDD" id="cd00067">
    <property type="entry name" value="GAL4"/>
    <property type="match status" value="1"/>
</dbReference>
<evidence type="ECO:0000313" key="9">
    <source>
        <dbReference type="Proteomes" id="UP000813444"/>
    </source>
</evidence>
<keyword evidence="2" id="KW-0862">Zinc</keyword>
<dbReference type="OrthoDB" id="5423818at2759"/>
<sequence>MPISRKKSCVRCRAAKARCGLEMPACSRCIVKGVQCQYETFPRRHAPYPNADLPWAAARDVSLTQDFFGDAPAASSTALAYGSLPLTDLSAHALDLDMGELDRVVELTNETPDNYSLNINLLSSIPSPDPLQLDKGPAVLSIPQNLPSPATHMGSETSSLVHDIVSSGVRDSLGHDTTSPRDRDASHTALTHKGPKGTRILKCRTILKSCILTSVVLGQLTGYPKMLIEGDRPPPFIVAPCYIDQELVPACAAAGRHVCLSKILAVCGSLVQMFHARNSANSDFVWITIYNECRRLQKEFPRFSADEQLAAFQSLTIFTLMQAGDMETVEKNDAGFLLTTAMEMMMHLTSTHDWRQDPSKPRPGRRDWSFGESITRLLAIYCIVDLLLDGMRGPNGKTCEPGQAFNVLPLPCTRDVWEARTTSAWIAQYDRYRSARTTNDVLTPINLTETSQLSCTASVNEALGTCNPDVLKWCENLDALGSLIWMVMPLHHYRQQKSLTEVW</sequence>
<dbReference type="PROSITE" id="PS50048">
    <property type="entry name" value="ZN2_CY6_FUNGAL_2"/>
    <property type="match status" value="1"/>
</dbReference>
<dbReference type="PANTHER" id="PTHR47660:SF3">
    <property type="entry name" value="FINGER DOMAIN PROTEIN, PUTATIVE (AFU_ORTHOLOGUE AFUA_4G03310)-RELATED"/>
    <property type="match status" value="1"/>
</dbReference>
<evidence type="ECO:0000256" key="6">
    <source>
        <dbReference type="SAM" id="MobiDB-lite"/>
    </source>
</evidence>
<keyword evidence="1" id="KW-0479">Metal-binding</keyword>
<accession>A0A8K0SH56</accession>
<dbReference type="Pfam" id="PF00172">
    <property type="entry name" value="Zn_clus"/>
    <property type="match status" value="1"/>
</dbReference>
<evidence type="ECO:0000256" key="2">
    <source>
        <dbReference type="ARBA" id="ARBA00022833"/>
    </source>
</evidence>
<dbReference type="AlphaFoldDB" id="A0A8K0SH56"/>
<organism evidence="8 9">
    <name type="scientific">Stachybotrys elegans</name>
    <dbReference type="NCBI Taxonomy" id="80388"/>
    <lineage>
        <taxon>Eukaryota</taxon>
        <taxon>Fungi</taxon>
        <taxon>Dikarya</taxon>
        <taxon>Ascomycota</taxon>
        <taxon>Pezizomycotina</taxon>
        <taxon>Sordariomycetes</taxon>
        <taxon>Hypocreomycetidae</taxon>
        <taxon>Hypocreales</taxon>
        <taxon>Stachybotryaceae</taxon>
        <taxon>Stachybotrys</taxon>
    </lineage>
</organism>
<evidence type="ECO:0000256" key="4">
    <source>
        <dbReference type="ARBA" id="ARBA00023163"/>
    </source>
</evidence>
<dbReference type="GO" id="GO:0000981">
    <property type="term" value="F:DNA-binding transcription factor activity, RNA polymerase II-specific"/>
    <property type="evidence" value="ECO:0007669"/>
    <property type="project" value="InterPro"/>
</dbReference>
<keyword evidence="3" id="KW-0805">Transcription regulation</keyword>
<evidence type="ECO:0000256" key="3">
    <source>
        <dbReference type="ARBA" id="ARBA00023015"/>
    </source>
</evidence>
<protein>
    <recommendedName>
        <fullName evidence="7">Zn(2)-C6 fungal-type domain-containing protein</fullName>
    </recommendedName>
</protein>
<reference evidence="8" key="1">
    <citation type="journal article" date="2021" name="Nat. Commun.">
        <title>Genetic determinants of endophytism in the Arabidopsis root mycobiome.</title>
        <authorList>
            <person name="Mesny F."/>
            <person name="Miyauchi S."/>
            <person name="Thiergart T."/>
            <person name="Pickel B."/>
            <person name="Atanasova L."/>
            <person name="Karlsson M."/>
            <person name="Huettel B."/>
            <person name="Barry K.W."/>
            <person name="Haridas S."/>
            <person name="Chen C."/>
            <person name="Bauer D."/>
            <person name="Andreopoulos W."/>
            <person name="Pangilinan J."/>
            <person name="LaButti K."/>
            <person name="Riley R."/>
            <person name="Lipzen A."/>
            <person name="Clum A."/>
            <person name="Drula E."/>
            <person name="Henrissat B."/>
            <person name="Kohler A."/>
            <person name="Grigoriev I.V."/>
            <person name="Martin F.M."/>
            <person name="Hacquard S."/>
        </authorList>
    </citation>
    <scope>NUCLEOTIDE SEQUENCE</scope>
    <source>
        <strain evidence="8">MPI-CAGE-CH-0235</strain>
    </source>
</reference>
<keyword evidence="5" id="KW-0539">Nucleus</keyword>
<dbReference type="Proteomes" id="UP000813444">
    <property type="component" value="Unassembled WGS sequence"/>
</dbReference>
<comment type="caution">
    <text evidence="8">The sequence shown here is derived from an EMBL/GenBank/DDBJ whole genome shotgun (WGS) entry which is preliminary data.</text>
</comment>
<dbReference type="SMART" id="SM00066">
    <property type="entry name" value="GAL4"/>
    <property type="match status" value="1"/>
</dbReference>
<dbReference type="PROSITE" id="PS00463">
    <property type="entry name" value="ZN2_CY6_FUNGAL_1"/>
    <property type="match status" value="1"/>
</dbReference>
<dbReference type="PANTHER" id="PTHR47660">
    <property type="entry name" value="TRANSCRIPTION FACTOR WITH C2H2 AND ZN(2)-CYS(6) DNA BINDING DOMAIN (EUROFUNG)-RELATED-RELATED"/>
    <property type="match status" value="1"/>
</dbReference>
<evidence type="ECO:0000256" key="1">
    <source>
        <dbReference type="ARBA" id="ARBA00022723"/>
    </source>
</evidence>
<feature type="region of interest" description="Disordered" evidence="6">
    <location>
        <begin position="171"/>
        <end position="192"/>
    </location>
</feature>
<name>A0A8K0SH56_9HYPO</name>